<organism evidence="8 9">
    <name type="scientific">Oricola cellulosilytica</name>
    <dbReference type="NCBI Taxonomy" id="1429082"/>
    <lineage>
        <taxon>Bacteria</taxon>
        <taxon>Pseudomonadati</taxon>
        <taxon>Pseudomonadota</taxon>
        <taxon>Alphaproteobacteria</taxon>
        <taxon>Hyphomicrobiales</taxon>
        <taxon>Ahrensiaceae</taxon>
        <taxon>Oricola</taxon>
    </lineage>
</organism>
<dbReference type="CDD" id="cd03426">
    <property type="entry name" value="NUDIX_CoAse_Nudt7"/>
    <property type="match status" value="1"/>
</dbReference>
<dbReference type="EMBL" id="SJST01000002">
    <property type="protein sequence ID" value="TCD15348.1"/>
    <property type="molecule type" value="Genomic_DNA"/>
</dbReference>
<comment type="caution">
    <text evidence="8">The sequence shown here is derived from an EMBL/GenBank/DDBJ whole genome shotgun (WGS) entry which is preliminary data.</text>
</comment>
<comment type="cofactor">
    <cofactor evidence="1">
        <name>Mn(2+)</name>
        <dbReference type="ChEBI" id="CHEBI:29035"/>
    </cofactor>
</comment>
<keyword evidence="3" id="KW-0479">Metal-binding</keyword>
<evidence type="ECO:0000256" key="6">
    <source>
        <dbReference type="ARBA" id="ARBA00023211"/>
    </source>
</evidence>
<evidence type="ECO:0000259" key="7">
    <source>
        <dbReference type="PROSITE" id="PS51462"/>
    </source>
</evidence>
<evidence type="ECO:0000256" key="3">
    <source>
        <dbReference type="ARBA" id="ARBA00022723"/>
    </source>
</evidence>
<dbReference type="Proteomes" id="UP000291301">
    <property type="component" value="Unassembled WGS sequence"/>
</dbReference>
<dbReference type="Gene3D" id="3.90.79.10">
    <property type="entry name" value="Nucleoside Triphosphate Pyrophosphohydrolase"/>
    <property type="match status" value="1"/>
</dbReference>
<dbReference type="OrthoDB" id="9802805at2"/>
<dbReference type="NCBIfam" id="NF007980">
    <property type="entry name" value="PRK10707.1"/>
    <property type="match status" value="1"/>
</dbReference>
<dbReference type="GO" id="GO:0046872">
    <property type="term" value="F:metal ion binding"/>
    <property type="evidence" value="ECO:0007669"/>
    <property type="project" value="UniProtKB-KW"/>
</dbReference>
<evidence type="ECO:0000256" key="4">
    <source>
        <dbReference type="ARBA" id="ARBA00022801"/>
    </source>
</evidence>
<dbReference type="PANTHER" id="PTHR12992">
    <property type="entry name" value="NUDIX HYDROLASE"/>
    <property type="match status" value="1"/>
</dbReference>
<name>A0A4R0PFB3_9HYPH</name>
<evidence type="ECO:0000313" key="8">
    <source>
        <dbReference type="EMBL" id="TCD15348.1"/>
    </source>
</evidence>
<reference evidence="8 9" key="1">
    <citation type="journal article" date="2015" name="Antonie Van Leeuwenhoek">
        <title>Oricola cellulosilytica gen. nov., sp. nov., a cellulose-degrading bacterium of the family Phyllobacteriaceae isolated from surface seashore water, and emended descriptions of Mesorhizobium loti and Phyllobacterium myrsinacearum.</title>
        <authorList>
            <person name="Hameed A."/>
            <person name="Shahina M."/>
            <person name="Lai W.A."/>
            <person name="Lin S.Y."/>
            <person name="Young L.S."/>
            <person name="Liu Y.C."/>
            <person name="Hsu Y.H."/>
            <person name="Young C.C."/>
        </authorList>
    </citation>
    <scope>NUCLEOTIDE SEQUENCE [LARGE SCALE GENOMIC DNA]</scope>
    <source>
        <strain evidence="8 9">KCTC 52183</strain>
    </source>
</reference>
<keyword evidence="9" id="KW-1185">Reference proteome</keyword>
<accession>A0A4R0PFB3</accession>
<dbReference type="SUPFAM" id="SSF55811">
    <property type="entry name" value="Nudix"/>
    <property type="match status" value="1"/>
</dbReference>
<dbReference type="PROSITE" id="PS51462">
    <property type="entry name" value="NUDIX"/>
    <property type="match status" value="1"/>
</dbReference>
<proteinExistence type="predicted"/>
<dbReference type="InterPro" id="IPR015797">
    <property type="entry name" value="NUDIX_hydrolase-like_dom_sf"/>
</dbReference>
<feature type="domain" description="Nudix hydrolase" evidence="7">
    <location>
        <begin position="52"/>
        <end position="184"/>
    </location>
</feature>
<keyword evidence="5" id="KW-0460">Magnesium</keyword>
<dbReference type="AlphaFoldDB" id="A0A4R0PFB3"/>
<dbReference type="InterPro" id="IPR000086">
    <property type="entry name" value="NUDIX_hydrolase_dom"/>
</dbReference>
<evidence type="ECO:0000313" key="9">
    <source>
        <dbReference type="Proteomes" id="UP000291301"/>
    </source>
</evidence>
<dbReference type="InterPro" id="IPR045121">
    <property type="entry name" value="CoAse"/>
</dbReference>
<gene>
    <name evidence="8" type="ORF">E0D97_07390</name>
</gene>
<comment type="cofactor">
    <cofactor evidence="2">
        <name>Mg(2+)</name>
        <dbReference type="ChEBI" id="CHEBI:18420"/>
    </cofactor>
</comment>
<protein>
    <submittedName>
        <fullName evidence="8">CoA pyrophosphatase</fullName>
    </submittedName>
</protein>
<evidence type="ECO:0000256" key="5">
    <source>
        <dbReference type="ARBA" id="ARBA00022842"/>
    </source>
</evidence>
<evidence type="ECO:0000256" key="1">
    <source>
        <dbReference type="ARBA" id="ARBA00001936"/>
    </source>
</evidence>
<keyword evidence="4" id="KW-0378">Hydrolase</keyword>
<keyword evidence="6" id="KW-0464">Manganese</keyword>
<dbReference type="PANTHER" id="PTHR12992:SF11">
    <property type="entry name" value="MITOCHONDRIAL COENZYME A DIPHOSPHATASE NUDT8"/>
    <property type="match status" value="1"/>
</dbReference>
<evidence type="ECO:0000256" key="2">
    <source>
        <dbReference type="ARBA" id="ARBA00001946"/>
    </source>
</evidence>
<dbReference type="GO" id="GO:0010945">
    <property type="term" value="F:coenzyme A diphosphatase activity"/>
    <property type="evidence" value="ECO:0007669"/>
    <property type="project" value="InterPro"/>
</dbReference>
<dbReference type="RefSeq" id="WP_131567353.1">
    <property type="nucleotide sequence ID" value="NZ_JAINFK010000004.1"/>
</dbReference>
<dbReference type="Pfam" id="PF00293">
    <property type="entry name" value="NUDIX"/>
    <property type="match status" value="1"/>
</dbReference>
<sequence>MSGAVKGRREPAFTVADFRTRAASLELHKPGDDFGDHHLNPDFAEMVRNKAVNRAAVLIPVIDYPDEPAVLLTKRTDKLRTHSGQVAFPGGRIDPEDGDPETAAVRECAEETGIGADHIEIVGRLPDYMTGSGFRISPVLSVVRPGYAIIPNPAEVDAVFEVPLAYLMDEANHQRGSRMFQGRERFYYEMPYGERYIWGITAGIIRLMYERLYL</sequence>